<dbReference type="InterPro" id="IPR006076">
    <property type="entry name" value="FAD-dep_OxRdtase"/>
</dbReference>
<reference evidence="6 7" key="1">
    <citation type="submission" date="2023-12" db="EMBL/GenBank/DDBJ databases">
        <title>Novel species of the genus Arcicella isolated from rivers.</title>
        <authorList>
            <person name="Lu H."/>
        </authorList>
    </citation>
    <scope>NUCLEOTIDE SEQUENCE [LARGE SCALE GENOMIC DNA]</scope>
    <source>
        <strain evidence="6 7">LMG 21963</strain>
    </source>
</reference>
<dbReference type="Pfam" id="PF01266">
    <property type="entry name" value="DAO"/>
    <property type="match status" value="1"/>
</dbReference>
<organism evidence="6 7">
    <name type="scientific">Arcicella aquatica</name>
    <dbReference type="NCBI Taxonomy" id="217141"/>
    <lineage>
        <taxon>Bacteria</taxon>
        <taxon>Pseudomonadati</taxon>
        <taxon>Bacteroidota</taxon>
        <taxon>Cytophagia</taxon>
        <taxon>Cytophagales</taxon>
        <taxon>Flectobacillaceae</taxon>
        <taxon>Arcicella</taxon>
    </lineage>
</organism>
<dbReference type="SUPFAM" id="SSF51905">
    <property type="entry name" value="FAD/NAD(P)-binding domain"/>
    <property type="match status" value="1"/>
</dbReference>
<comment type="caution">
    <text evidence="6">The sequence shown here is derived from an EMBL/GenBank/DDBJ whole genome shotgun (WGS) entry which is preliminary data.</text>
</comment>
<keyword evidence="3" id="KW-0285">Flavoprotein</keyword>
<evidence type="ECO:0000256" key="1">
    <source>
        <dbReference type="ARBA" id="ARBA00001974"/>
    </source>
</evidence>
<feature type="domain" description="FAD dependent oxidoreductase" evidence="5">
    <location>
        <begin position="5"/>
        <end position="372"/>
    </location>
</feature>
<dbReference type="PANTHER" id="PTHR13847">
    <property type="entry name" value="SARCOSINE DEHYDROGENASE-RELATED"/>
    <property type="match status" value="1"/>
</dbReference>
<protein>
    <submittedName>
        <fullName evidence="6">TIGR03364 family FAD-dependent oxidoreductase</fullName>
    </submittedName>
</protein>
<dbReference type="Proteomes" id="UP001304671">
    <property type="component" value="Unassembled WGS sequence"/>
</dbReference>
<dbReference type="Gene3D" id="3.50.50.60">
    <property type="entry name" value="FAD/NAD(P)-binding domain"/>
    <property type="match status" value="1"/>
</dbReference>
<accession>A0ABU5QMT8</accession>
<proteinExistence type="inferred from homology"/>
<gene>
    <name evidence="6" type="ORF">VB264_11335</name>
</gene>
<keyword evidence="4" id="KW-0560">Oxidoreductase</keyword>
<evidence type="ECO:0000313" key="7">
    <source>
        <dbReference type="Proteomes" id="UP001304671"/>
    </source>
</evidence>
<dbReference type="NCBIfam" id="TIGR03364">
    <property type="entry name" value="HpnW_proposed"/>
    <property type="match status" value="1"/>
</dbReference>
<evidence type="ECO:0000313" key="6">
    <source>
        <dbReference type="EMBL" id="MEA5258376.1"/>
    </source>
</evidence>
<dbReference type="Gene3D" id="3.30.9.10">
    <property type="entry name" value="D-Amino Acid Oxidase, subunit A, domain 2"/>
    <property type="match status" value="1"/>
</dbReference>
<keyword evidence="7" id="KW-1185">Reference proteome</keyword>
<evidence type="ECO:0000259" key="5">
    <source>
        <dbReference type="Pfam" id="PF01266"/>
    </source>
</evidence>
<evidence type="ECO:0000256" key="3">
    <source>
        <dbReference type="ARBA" id="ARBA00022630"/>
    </source>
</evidence>
<dbReference type="InterPro" id="IPR036188">
    <property type="entry name" value="FAD/NAD-bd_sf"/>
</dbReference>
<comment type="cofactor">
    <cofactor evidence="1">
        <name>FAD</name>
        <dbReference type="ChEBI" id="CHEBI:57692"/>
    </cofactor>
</comment>
<evidence type="ECO:0000256" key="4">
    <source>
        <dbReference type="ARBA" id="ARBA00023002"/>
    </source>
</evidence>
<dbReference type="InterPro" id="IPR017741">
    <property type="entry name" value="FAD-dependent_OxRdtase_HpnW"/>
</dbReference>
<dbReference type="EMBL" id="JAYFUL010000016">
    <property type="protein sequence ID" value="MEA5258376.1"/>
    <property type="molecule type" value="Genomic_DNA"/>
</dbReference>
<sequence length="383" mass="43363">MTKYDLIVVGAGNLGTFHAFHALKAGKKVLMLEKDTTPVEATVRNFGQVVPSGQALDTWFEYGRTSLEIYGNIQQQTDISARPNGSYYLASDDDELQLLEEAKQLFQERDYQANLLNSKSCIEKIPSLKNSYCKGGLFFPQEFSVEPRLMVNRVRNLLIQEYGLVYLNNTTVIDCSINQGICEVVSAKGEKFFAEKVAICNGRDFKALFPELFENSDLSICKLNMMSTVPMPQIELRGNILSGLSIRRYDSFKSCESYPTIHFPEFLKEYQKWGIHILFKQAIDGSIIIGDSHEYASIQQAADLDFSIDITINDLILKEAQRMIDLPTWQIQQYWAGYYSQTKDGGIYEHDIEQKIFIATGIGGKGMTTSPGFTQKRVKEIFS</sequence>
<dbReference type="RefSeq" id="WP_323249437.1">
    <property type="nucleotide sequence ID" value="NZ_JAYFUL010000016.1"/>
</dbReference>
<comment type="similarity">
    <text evidence="2">Belongs to the DadA oxidoreductase family.</text>
</comment>
<dbReference type="PANTHER" id="PTHR13847:SF286">
    <property type="entry name" value="D-AMINO ACID DEHYDROGENASE"/>
    <property type="match status" value="1"/>
</dbReference>
<evidence type="ECO:0000256" key="2">
    <source>
        <dbReference type="ARBA" id="ARBA00009410"/>
    </source>
</evidence>
<name>A0ABU5QMT8_9BACT</name>